<keyword evidence="2 4" id="KW-0863">Zinc-finger</keyword>
<dbReference type="GO" id="GO:0008270">
    <property type="term" value="F:zinc ion binding"/>
    <property type="evidence" value="ECO:0007669"/>
    <property type="project" value="UniProtKB-KW"/>
</dbReference>
<feature type="region of interest" description="Disordered" evidence="5">
    <location>
        <begin position="1"/>
        <end position="25"/>
    </location>
</feature>
<dbReference type="InterPro" id="IPR051051">
    <property type="entry name" value="E3_ubiq-ligase_TRIM/RNF"/>
</dbReference>
<evidence type="ECO:0000259" key="6">
    <source>
        <dbReference type="PROSITE" id="PS50089"/>
    </source>
</evidence>
<dbReference type="GeneTree" id="ENSGT00940000164204"/>
<dbReference type="Ensembl" id="ENSPMAT00000007511.1">
    <property type="protein sequence ID" value="ENSPMAP00000007477.1"/>
    <property type="gene ID" value="ENSPMAG00000006784.1"/>
</dbReference>
<evidence type="ECO:0000256" key="3">
    <source>
        <dbReference type="ARBA" id="ARBA00022833"/>
    </source>
</evidence>
<keyword evidence="3" id="KW-0862">Zinc</keyword>
<reference evidence="7" key="2">
    <citation type="submission" date="2025-09" db="UniProtKB">
        <authorList>
            <consortium name="Ensembl"/>
        </authorList>
    </citation>
    <scope>IDENTIFICATION</scope>
</reference>
<accession>S4RQJ1</accession>
<dbReference type="PROSITE" id="PS50089">
    <property type="entry name" value="ZF_RING_2"/>
    <property type="match status" value="1"/>
</dbReference>
<dbReference type="Gene3D" id="3.30.160.60">
    <property type="entry name" value="Classic Zinc Finger"/>
    <property type="match status" value="1"/>
</dbReference>
<evidence type="ECO:0000313" key="7">
    <source>
        <dbReference type="Ensembl" id="ENSPMAP00000007477.1"/>
    </source>
</evidence>
<feature type="domain" description="RING-type" evidence="6">
    <location>
        <begin position="39"/>
        <end position="82"/>
    </location>
</feature>
<dbReference type="PANTHER" id="PTHR25465">
    <property type="entry name" value="B-BOX DOMAIN CONTAINING"/>
    <property type="match status" value="1"/>
</dbReference>
<evidence type="ECO:0000256" key="1">
    <source>
        <dbReference type="ARBA" id="ARBA00022723"/>
    </source>
</evidence>
<dbReference type="AlphaFoldDB" id="S4RQJ1"/>
<keyword evidence="1" id="KW-0479">Metal-binding</keyword>
<organism evidence="7">
    <name type="scientific">Petromyzon marinus</name>
    <name type="common">Sea lamprey</name>
    <dbReference type="NCBI Taxonomy" id="7757"/>
    <lineage>
        <taxon>Eukaryota</taxon>
        <taxon>Metazoa</taxon>
        <taxon>Chordata</taxon>
        <taxon>Craniata</taxon>
        <taxon>Vertebrata</taxon>
        <taxon>Cyclostomata</taxon>
        <taxon>Hyperoartia</taxon>
        <taxon>Petromyzontiformes</taxon>
        <taxon>Petromyzontidae</taxon>
        <taxon>Petromyzon</taxon>
    </lineage>
</organism>
<reference evidence="7" key="1">
    <citation type="submission" date="2025-08" db="UniProtKB">
        <authorList>
            <consortium name="Ensembl"/>
        </authorList>
    </citation>
    <scope>IDENTIFICATION</scope>
</reference>
<dbReference type="InterPro" id="IPR017907">
    <property type="entry name" value="Znf_RING_CS"/>
</dbReference>
<dbReference type="SMART" id="SM00184">
    <property type="entry name" value="RING"/>
    <property type="match status" value="1"/>
</dbReference>
<evidence type="ECO:0000256" key="4">
    <source>
        <dbReference type="PROSITE-ProRule" id="PRU00175"/>
    </source>
</evidence>
<evidence type="ECO:0000256" key="2">
    <source>
        <dbReference type="ARBA" id="ARBA00022771"/>
    </source>
</evidence>
<dbReference type="InterPro" id="IPR001841">
    <property type="entry name" value="Znf_RING"/>
</dbReference>
<dbReference type="InterPro" id="IPR013083">
    <property type="entry name" value="Znf_RING/FYVE/PHD"/>
</dbReference>
<evidence type="ECO:0000256" key="5">
    <source>
        <dbReference type="SAM" id="MobiDB-lite"/>
    </source>
</evidence>
<protein>
    <recommendedName>
        <fullName evidence="6">RING-type domain-containing protein</fullName>
    </recommendedName>
</protein>
<proteinExistence type="predicted"/>
<dbReference type="SUPFAM" id="SSF57850">
    <property type="entry name" value="RING/U-box"/>
    <property type="match status" value="1"/>
</dbReference>
<dbReference type="PROSITE" id="PS00518">
    <property type="entry name" value="ZF_RING_1"/>
    <property type="match status" value="1"/>
</dbReference>
<dbReference type="Pfam" id="PF13445">
    <property type="entry name" value="zf-RING_UBOX"/>
    <property type="match status" value="1"/>
</dbReference>
<dbReference type="Gene3D" id="3.30.40.10">
    <property type="entry name" value="Zinc/RING finger domain, C3HC4 (zinc finger)"/>
    <property type="match status" value="1"/>
</dbReference>
<dbReference type="PANTHER" id="PTHR25465:SF31">
    <property type="entry name" value="RING-TYPE DOMAIN-CONTAINING PROTEIN"/>
    <property type="match status" value="1"/>
</dbReference>
<feature type="compositionally biased region" description="Pro residues" evidence="5">
    <location>
        <begin position="10"/>
        <end position="25"/>
    </location>
</feature>
<dbReference type="InterPro" id="IPR027370">
    <property type="entry name" value="Znf-RING_euk"/>
</dbReference>
<sequence>SCPSVSPLTKYPPPPPLTQPPPPPPTRLARVATYSELSCPICLGTFECPSTLSCGHSFCLRCLDGAWERASRMAAVVFCDTCGDGETRAVKTCLRCETSFCEPHLKPHLNPRLMDHVLVAPIVSLEERSCQQHGDP</sequence>
<name>S4RQJ1_PETMA</name>